<dbReference type="EC" id="2.4.-.-" evidence="2"/>
<dbReference type="EMBL" id="JAPCHZ010000001">
    <property type="protein sequence ID" value="MCW4450784.1"/>
    <property type="molecule type" value="Genomic_DNA"/>
</dbReference>
<dbReference type="InterPro" id="IPR029044">
    <property type="entry name" value="Nucleotide-diphossugar_trans"/>
</dbReference>
<dbReference type="Gene3D" id="3.90.550.10">
    <property type="entry name" value="Spore Coat Polysaccharide Biosynthesis Protein SpsA, Chain A"/>
    <property type="match status" value="1"/>
</dbReference>
<keyword evidence="2" id="KW-0808">Transferase</keyword>
<evidence type="ECO:0000313" key="3">
    <source>
        <dbReference type="Proteomes" id="UP001209107"/>
    </source>
</evidence>
<dbReference type="PANTHER" id="PTHR43685:SF2">
    <property type="entry name" value="GLYCOSYLTRANSFERASE 2-LIKE DOMAIN-CONTAINING PROTEIN"/>
    <property type="match status" value="1"/>
</dbReference>
<protein>
    <submittedName>
        <fullName evidence="2">Glycosyltransferase</fullName>
        <ecNumber evidence="2">2.4.-.-</ecNumber>
    </submittedName>
</protein>
<dbReference type="SUPFAM" id="SSF53448">
    <property type="entry name" value="Nucleotide-diphospho-sugar transferases"/>
    <property type="match status" value="1"/>
</dbReference>
<evidence type="ECO:0000313" key="2">
    <source>
        <dbReference type="EMBL" id="MCW4450784.1"/>
    </source>
</evidence>
<dbReference type="Pfam" id="PF00535">
    <property type="entry name" value="Glycos_transf_2"/>
    <property type="match status" value="1"/>
</dbReference>
<keyword evidence="3" id="KW-1185">Reference proteome</keyword>
<dbReference type="InterPro" id="IPR001173">
    <property type="entry name" value="Glyco_trans_2-like"/>
</dbReference>
<dbReference type="InterPro" id="IPR050834">
    <property type="entry name" value="Glycosyltransf_2"/>
</dbReference>
<keyword evidence="2" id="KW-0328">Glycosyltransferase</keyword>
<organism evidence="2 3">
    <name type="scientific">Kaistella yananensis</name>
    <dbReference type="NCBI Taxonomy" id="2989820"/>
    <lineage>
        <taxon>Bacteria</taxon>
        <taxon>Pseudomonadati</taxon>
        <taxon>Bacteroidota</taxon>
        <taxon>Flavobacteriia</taxon>
        <taxon>Flavobacteriales</taxon>
        <taxon>Weeksellaceae</taxon>
        <taxon>Chryseobacterium group</taxon>
        <taxon>Kaistella</taxon>
    </lineage>
</organism>
<reference evidence="2 3" key="1">
    <citation type="submission" date="2022-10" db="EMBL/GenBank/DDBJ databases">
        <title>Kaistella sp. BT-6-1-3.</title>
        <authorList>
            <person name="Ai J."/>
            <person name="Deng Z."/>
        </authorList>
    </citation>
    <scope>NUCLEOTIDE SEQUENCE [LARGE SCALE GENOMIC DNA]</scope>
    <source>
        <strain evidence="2 3">BT6-1-3</strain>
    </source>
</reference>
<gene>
    <name evidence="2" type="ORF">OK344_01010</name>
</gene>
<accession>A0ABT3JJ20</accession>
<name>A0ABT3JJ20_9FLAO</name>
<dbReference type="RefSeq" id="WP_265143032.1">
    <property type="nucleotide sequence ID" value="NZ_JAPCHZ010000001.1"/>
</dbReference>
<evidence type="ECO:0000259" key="1">
    <source>
        <dbReference type="Pfam" id="PF00535"/>
    </source>
</evidence>
<comment type="caution">
    <text evidence="2">The sequence shown here is derived from an EMBL/GenBank/DDBJ whole genome shotgun (WGS) entry which is preliminary data.</text>
</comment>
<dbReference type="GO" id="GO:0016757">
    <property type="term" value="F:glycosyltransferase activity"/>
    <property type="evidence" value="ECO:0007669"/>
    <property type="project" value="UniProtKB-KW"/>
</dbReference>
<feature type="domain" description="Glycosyltransferase 2-like" evidence="1">
    <location>
        <begin position="6"/>
        <end position="172"/>
    </location>
</feature>
<proteinExistence type="predicted"/>
<sequence length="292" mass="33608">MNKITIGILTFNHEKFIAKCLHSVLALKYDNLEIIVSDDCSKDNTYQIVQDIVAHAQSSHHIILNRNEINLGLAGNFNKTFGELATGDFLVTLGGDDAIKDDYFAEVLAVFEKDNQIMMVDVNADIIDENGVISRRATDLEYDQKLSGLENYLALEAVPSFAPGRMIRKELLSYFFPISHQCPTEDSVLVVRSLLLGKHCRLNKSPILYRRHSENVSTEANLKKMSNIRIVSQYIKDAITLYDNSLISDEFLLRLLARFEYEHKRRIIIYSDLNKYIKIIKRRLIKIKYKFQ</sequence>
<dbReference type="Proteomes" id="UP001209107">
    <property type="component" value="Unassembled WGS sequence"/>
</dbReference>
<dbReference type="PANTHER" id="PTHR43685">
    <property type="entry name" value="GLYCOSYLTRANSFERASE"/>
    <property type="match status" value="1"/>
</dbReference>